<organism evidence="1 2">
    <name type="scientific">Winogradskyella bathintestinalis</name>
    <dbReference type="NCBI Taxonomy" id="3035208"/>
    <lineage>
        <taxon>Bacteria</taxon>
        <taxon>Pseudomonadati</taxon>
        <taxon>Bacteroidota</taxon>
        <taxon>Flavobacteriia</taxon>
        <taxon>Flavobacteriales</taxon>
        <taxon>Flavobacteriaceae</taxon>
        <taxon>Winogradskyella</taxon>
    </lineage>
</organism>
<dbReference type="PROSITE" id="PS51257">
    <property type="entry name" value="PROKAR_LIPOPROTEIN"/>
    <property type="match status" value="1"/>
</dbReference>
<accession>A0ABT7ZVV1</accession>
<dbReference type="RefSeq" id="WP_290206776.1">
    <property type="nucleotide sequence ID" value="NZ_JASDDK010000003.1"/>
</dbReference>
<protein>
    <recommendedName>
        <fullName evidence="3">Lipoprotein</fullName>
    </recommendedName>
</protein>
<reference evidence="1 2" key="1">
    <citation type="journal article" date="2023" name="Int. J. Syst. Evol. Microbiol.">
        <title>Winogradskyella bathintestinalis sp. nov., isolated from the intestine of the deep-sea loosejaw dragonfish, Malacosteus niger.</title>
        <authorList>
            <person name="Uniacke-Lowe S."/>
            <person name="Johnson C.N."/>
            <person name="Stanton C."/>
            <person name="Hill C."/>
            <person name="Ross P."/>
        </authorList>
    </citation>
    <scope>NUCLEOTIDE SEQUENCE [LARGE SCALE GENOMIC DNA]</scope>
    <source>
        <strain evidence="1 2">APC 3343</strain>
    </source>
</reference>
<dbReference type="Proteomes" id="UP001231197">
    <property type="component" value="Unassembled WGS sequence"/>
</dbReference>
<name>A0ABT7ZVV1_9FLAO</name>
<comment type="caution">
    <text evidence="1">The sequence shown here is derived from an EMBL/GenBank/DDBJ whole genome shotgun (WGS) entry which is preliminary data.</text>
</comment>
<gene>
    <name evidence="1" type="ORF">QMA06_10335</name>
</gene>
<evidence type="ECO:0000313" key="1">
    <source>
        <dbReference type="EMBL" id="MDN3493123.1"/>
    </source>
</evidence>
<evidence type="ECO:0008006" key="3">
    <source>
        <dbReference type="Google" id="ProtNLM"/>
    </source>
</evidence>
<sequence>MKQLLFIASTIILTSCIPVKIAPKFKNQDYKIMQAKKFQRKMPRETSFIFKDSKNANEFYQYVNKKFRQNNVDVGINASFQLEDQTLYLSYYEANHEDKTFNLPLVVADEVLDHKAGLKIFENNYTSRTGHWYIVLTIYDENINNCLKDKHPLKAKTVKYLKALQQEYLTTQNYEELLFTKKI</sequence>
<proteinExistence type="predicted"/>
<evidence type="ECO:0000313" key="2">
    <source>
        <dbReference type="Proteomes" id="UP001231197"/>
    </source>
</evidence>
<dbReference type="EMBL" id="JASDDK010000003">
    <property type="protein sequence ID" value="MDN3493123.1"/>
    <property type="molecule type" value="Genomic_DNA"/>
</dbReference>
<keyword evidence="2" id="KW-1185">Reference proteome</keyword>